<feature type="compositionally biased region" description="Low complexity" evidence="6">
    <location>
        <begin position="33"/>
        <end position="43"/>
    </location>
</feature>
<dbReference type="GO" id="GO:0005739">
    <property type="term" value="C:mitochondrion"/>
    <property type="evidence" value="ECO:0007669"/>
    <property type="project" value="UniProtKB-SubCell"/>
</dbReference>
<evidence type="ECO:0000256" key="6">
    <source>
        <dbReference type="SAM" id="MobiDB-lite"/>
    </source>
</evidence>
<organism evidence="7 8">
    <name type="scientific">Sporormia fimetaria CBS 119925</name>
    <dbReference type="NCBI Taxonomy" id="1340428"/>
    <lineage>
        <taxon>Eukaryota</taxon>
        <taxon>Fungi</taxon>
        <taxon>Dikarya</taxon>
        <taxon>Ascomycota</taxon>
        <taxon>Pezizomycotina</taxon>
        <taxon>Dothideomycetes</taxon>
        <taxon>Pleosporomycetidae</taxon>
        <taxon>Pleosporales</taxon>
        <taxon>Sporormiaceae</taxon>
        <taxon>Sporormia</taxon>
    </lineage>
</organism>
<evidence type="ECO:0000256" key="1">
    <source>
        <dbReference type="ARBA" id="ARBA00003548"/>
    </source>
</evidence>
<accession>A0A6A6VEK8</accession>
<dbReference type="Pfam" id="PF06413">
    <property type="entry name" value="Neugrin"/>
    <property type="match status" value="1"/>
</dbReference>
<dbReference type="AlphaFoldDB" id="A0A6A6VEK8"/>
<dbReference type="Proteomes" id="UP000799440">
    <property type="component" value="Unassembled WGS sequence"/>
</dbReference>
<comment type="subcellular location">
    <subcellularLocation>
        <location evidence="2">Mitochondrion</location>
    </subcellularLocation>
</comment>
<dbReference type="PANTHER" id="PTHR13475:SF3">
    <property type="entry name" value="NEUGRIN"/>
    <property type="match status" value="1"/>
</dbReference>
<evidence type="ECO:0000256" key="4">
    <source>
        <dbReference type="ARBA" id="ARBA00013566"/>
    </source>
</evidence>
<evidence type="ECO:0000256" key="5">
    <source>
        <dbReference type="ARBA" id="ARBA00022946"/>
    </source>
</evidence>
<dbReference type="InterPro" id="IPR010487">
    <property type="entry name" value="NGRN/Rrg9"/>
</dbReference>
<dbReference type="OrthoDB" id="5578174at2759"/>
<evidence type="ECO:0000313" key="7">
    <source>
        <dbReference type="EMBL" id="KAF2749038.1"/>
    </source>
</evidence>
<dbReference type="EMBL" id="MU006567">
    <property type="protein sequence ID" value="KAF2749038.1"/>
    <property type="molecule type" value="Genomic_DNA"/>
</dbReference>
<comment type="function">
    <text evidence="1">Required for respiratory activity and maintenance and expression of the mitochondrial genome.</text>
</comment>
<sequence>MSCKSCARTVLGLFIQSVPRTHVAVPSRSILLSSQTSQFSTSTRRAESVTDAPSAPTRKRKPRSPTGRNAPKDPNSPVTRPSRPTTSLKPSSERTQTSKTATPKSTKPTSKPSQPSPKFKTDPKSKTNPNSPPPEPWRTHRLAIQQKLANSSWNPRKKLSPDTLEMIRHLHTTQPLKFTTAFLATHFKVSPEAIRRILKSKWKPSDEEAEDRMRRWDKRGERIWSNLVEMGVKPPKRWREMGVGRAENGERPKWKGRRGRVPVNDNAGVHVDEGWGGEEEGLIPFVDETGEVVGEKRGGGSLADRIG</sequence>
<feature type="compositionally biased region" description="Polar residues" evidence="6">
    <location>
        <begin position="76"/>
        <end position="94"/>
    </location>
</feature>
<keyword evidence="5" id="KW-0809">Transit peptide</keyword>
<feature type="compositionally biased region" description="Low complexity" evidence="6">
    <location>
        <begin position="95"/>
        <end position="118"/>
    </location>
</feature>
<dbReference type="GO" id="GO:0005634">
    <property type="term" value="C:nucleus"/>
    <property type="evidence" value="ECO:0007669"/>
    <property type="project" value="TreeGrafter"/>
</dbReference>
<protein>
    <recommendedName>
        <fullName evidence="4">Required for respiratory growth protein 9, mitochondrial</fullName>
    </recommendedName>
</protein>
<comment type="similarity">
    <text evidence="3">Belongs to the RRG9 family.</text>
</comment>
<evidence type="ECO:0000256" key="3">
    <source>
        <dbReference type="ARBA" id="ARBA00010895"/>
    </source>
</evidence>
<reference evidence="7" key="1">
    <citation type="journal article" date="2020" name="Stud. Mycol.">
        <title>101 Dothideomycetes genomes: a test case for predicting lifestyles and emergence of pathogens.</title>
        <authorList>
            <person name="Haridas S."/>
            <person name="Albert R."/>
            <person name="Binder M."/>
            <person name="Bloem J."/>
            <person name="Labutti K."/>
            <person name="Salamov A."/>
            <person name="Andreopoulos B."/>
            <person name="Baker S."/>
            <person name="Barry K."/>
            <person name="Bills G."/>
            <person name="Bluhm B."/>
            <person name="Cannon C."/>
            <person name="Castanera R."/>
            <person name="Culley D."/>
            <person name="Daum C."/>
            <person name="Ezra D."/>
            <person name="Gonzalez J."/>
            <person name="Henrissat B."/>
            <person name="Kuo A."/>
            <person name="Liang C."/>
            <person name="Lipzen A."/>
            <person name="Lutzoni F."/>
            <person name="Magnuson J."/>
            <person name="Mondo S."/>
            <person name="Nolan M."/>
            <person name="Ohm R."/>
            <person name="Pangilinan J."/>
            <person name="Park H.-J."/>
            <person name="Ramirez L."/>
            <person name="Alfaro M."/>
            <person name="Sun H."/>
            <person name="Tritt A."/>
            <person name="Yoshinaga Y."/>
            <person name="Zwiers L.-H."/>
            <person name="Turgeon B."/>
            <person name="Goodwin S."/>
            <person name="Spatafora J."/>
            <person name="Crous P."/>
            <person name="Grigoriev I."/>
        </authorList>
    </citation>
    <scope>NUCLEOTIDE SEQUENCE</scope>
    <source>
        <strain evidence="7">CBS 119925</strain>
    </source>
</reference>
<evidence type="ECO:0000313" key="8">
    <source>
        <dbReference type="Proteomes" id="UP000799440"/>
    </source>
</evidence>
<proteinExistence type="inferred from homology"/>
<gene>
    <name evidence="7" type="ORF">M011DRAFT_466155</name>
</gene>
<feature type="region of interest" description="Disordered" evidence="6">
    <location>
        <begin position="33"/>
        <end position="138"/>
    </location>
</feature>
<name>A0A6A6VEK8_9PLEO</name>
<evidence type="ECO:0000256" key="2">
    <source>
        <dbReference type="ARBA" id="ARBA00004173"/>
    </source>
</evidence>
<keyword evidence="8" id="KW-1185">Reference proteome</keyword>
<dbReference type="PANTHER" id="PTHR13475">
    <property type="entry name" value="NEUGRIN"/>
    <property type="match status" value="1"/>
</dbReference>